<dbReference type="EMBL" id="SDPM01000001">
    <property type="protein sequence ID" value="RXZ88057.1"/>
    <property type="molecule type" value="Genomic_DNA"/>
</dbReference>
<feature type="DNA-binding region" description="H-T-H motif" evidence="5">
    <location>
        <begin position="34"/>
        <end position="53"/>
    </location>
</feature>
<dbReference type="PROSITE" id="PS50977">
    <property type="entry name" value="HTH_TETR_2"/>
    <property type="match status" value="1"/>
</dbReference>
<evidence type="ECO:0000256" key="5">
    <source>
        <dbReference type="PROSITE-ProRule" id="PRU00335"/>
    </source>
</evidence>
<dbReference type="OrthoDB" id="6929199at2"/>
<keyword evidence="4" id="KW-0804">Transcription</keyword>
<dbReference type="Gene3D" id="1.10.357.10">
    <property type="entry name" value="Tetracycline Repressor, domain 2"/>
    <property type="match status" value="1"/>
</dbReference>
<dbReference type="Proteomes" id="UP000581087">
    <property type="component" value="Unassembled WGS sequence"/>
</dbReference>
<name>A0A4Q2M9H4_9MICO</name>
<gene>
    <name evidence="7" type="ORF">BJ972_002274</name>
    <name evidence="8" type="ORF">ESP50_02395</name>
</gene>
<dbReference type="Proteomes" id="UP000292686">
    <property type="component" value="Unassembled WGS sequence"/>
</dbReference>
<organism evidence="8 9">
    <name type="scientific">Agromyces atrinae</name>
    <dbReference type="NCBI Taxonomy" id="592376"/>
    <lineage>
        <taxon>Bacteria</taxon>
        <taxon>Bacillati</taxon>
        <taxon>Actinomycetota</taxon>
        <taxon>Actinomycetes</taxon>
        <taxon>Micrococcales</taxon>
        <taxon>Microbacteriaceae</taxon>
        <taxon>Agromyces</taxon>
    </lineage>
</organism>
<reference evidence="7 10" key="2">
    <citation type="submission" date="2020-07" db="EMBL/GenBank/DDBJ databases">
        <title>Sequencing the genomes of 1000 actinobacteria strains.</title>
        <authorList>
            <person name="Klenk H.-P."/>
        </authorList>
    </citation>
    <scope>NUCLEOTIDE SEQUENCE [LARGE SCALE GENOMIC DNA]</scope>
    <source>
        <strain evidence="7 10">DSM 23870</strain>
    </source>
</reference>
<dbReference type="InterPro" id="IPR009057">
    <property type="entry name" value="Homeodomain-like_sf"/>
</dbReference>
<keyword evidence="3 5" id="KW-0238">DNA-binding</keyword>
<dbReference type="Pfam" id="PF13977">
    <property type="entry name" value="TetR_C_6"/>
    <property type="match status" value="1"/>
</dbReference>
<protein>
    <submittedName>
        <fullName evidence="7">DNA-binding transcriptional regulator YbjK</fullName>
    </submittedName>
    <submittedName>
        <fullName evidence="8">TetR family transcriptional regulator</fullName>
    </submittedName>
</protein>
<evidence type="ECO:0000313" key="8">
    <source>
        <dbReference type="EMBL" id="RXZ88057.1"/>
    </source>
</evidence>
<evidence type="ECO:0000313" key="7">
    <source>
        <dbReference type="EMBL" id="NYD67755.1"/>
    </source>
</evidence>
<comment type="caution">
    <text evidence="8">The sequence shown here is derived from an EMBL/GenBank/DDBJ whole genome shotgun (WGS) entry which is preliminary data.</text>
</comment>
<dbReference type="PANTHER" id="PTHR47506">
    <property type="entry name" value="TRANSCRIPTIONAL REGULATORY PROTEIN"/>
    <property type="match status" value="1"/>
</dbReference>
<keyword evidence="2" id="KW-0805">Transcription regulation</keyword>
<dbReference type="GO" id="GO:0003677">
    <property type="term" value="F:DNA binding"/>
    <property type="evidence" value="ECO:0007669"/>
    <property type="project" value="UniProtKB-UniRule"/>
</dbReference>
<dbReference type="RefSeq" id="WP_129172320.1">
    <property type="nucleotide sequence ID" value="NZ_JACCBI010000001.1"/>
</dbReference>
<sequence length="188" mass="21367">MAEARRRRFDPDRRDRIIEATLDVVEVHGVVGTTHRRIAEVADVPLGSMTYHFASLDELLYLAFEKMVSVAQRRFDEMMAAAIDEPDPREAVVRLIASEQSEYHRDMLLSTELYALAIRRPEYRTLTQRWMEASRTALAPLFGDEAAPGIDALIDGLIRHSYLSTEPFDEARVRRAVHRITAPDTSAG</sequence>
<keyword evidence="9" id="KW-1185">Reference proteome</keyword>
<evidence type="ECO:0000313" key="9">
    <source>
        <dbReference type="Proteomes" id="UP000292686"/>
    </source>
</evidence>
<dbReference type="SUPFAM" id="SSF48498">
    <property type="entry name" value="Tetracyclin repressor-like, C-terminal domain"/>
    <property type="match status" value="1"/>
</dbReference>
<dbReference type="InterPro" id="IPR039538">
    <property type="entry name" value="BetI_C"/>
</dbReference>
<feature type="domain" description="HTH tetR-type" evidence="6">
    <location>
        <begin position="11"/>
        <end position="71"/>
    </location>
</feature>
<dbReference type="InterPro" id="IPR001647">
    <property type="entry name" value="HTH_TetR"/>
</dbReference>
<evidence type="ECO:0000259" key="6">
    <source>
        <dbReference type="PROSITE" id="PS50977"/>
    </source>
</evidence>
<dbReference type="AlphaFoldDB" id="A0A4Q2M9H4"/>
<dbReference type="PANTHER" id="PTHR47506:SF6">
    <property type="entry name" value="HTH-TYPE TRANSCRIPTIONAL REPRESSOR NEMR"/>
    <property type="match status" value="1"/>
</dbReference>
<proteinExistence type="predicted"/>
<reference evidence="8 9" key="1">
    <citation type="submission" date="2019-01" db="EMBL/GenBank/DDBJ databases">
        <title>Agromyces.</title>
        <authorList>
            <person name="Li J."/>
        </authorList>
    </citation>
    <scope>NUCLEOTIDE SEQUENCE [LARGE SCALE GENOMIC DNA]</scope>
    <source>
        <strain evidence="8 9">DSM 23870</strain>
    </source>
</reference>
<dbReference type="EMBL" id="JACCBI010000001">
    <property type="protein sequence ID" value="NYD67755.1"/>
    <property type="molecule type" value="Genomic_DNA"/>
</dbReference>
<keyword evidence="1" id="KW-0678">Repressor</keyword>
<accession>A0A4Q2M9H4</accession>
<evidence type="ECO:0000256" key="3">
    <source>
        <dbReference type="ARBA" id="ARBA00023125"/>
    </source>
</evidence>
<evidence type="ECO:0000256" key="2">
    <source>
        <dbReference type="ARBA" id="ARBA00023015"/>
    </source>
</evidence>
<dbReference type="SUPFAM" id="SSF46689">
    <property type="entry name" value="Homeodomain-like"/>
    <property type="match status" value="1"/>
</dbReference>
<evidence type="ECO:0000256" key="1">
    <source>
        <dbReference type="ARBA" id="ARBA00022491"/>
    </source>
</evidence>
<evidence type="ECO:0000313" key="10">
    <source>
        <dbReference type="Proteomes" id="UP000581087"/>
    </source>
</evidence>
<dbReference type="InterPro" id="IPR036271">
    <property type="entry name" value="Tet_transcr_reg_TetR-rel_C_sf"/>
</dbReference>
<evidence type="ECO:0000256" key="4">
    <source>
        <dbReference type="ARBA" id="ARBA00023163"/>
    </source>
</evidence>